<protein>
    <submittedName>
        <fullName evidence="2">Uncharacterized protein</fullName>
    </submittedName>
</protein>
<comment type="caution">
    <text evidence="2">The sequence shown here is derived from an EMBL/GenBank/DDBJ whole genome shotgun (WGS) entry which is preliminary data.</text>
</comment>
<proteinExistence type="predicted"/>
<organism evidence="2 3">
    <name type="scientific">Stylosanthes scabra</name>
    <dbReference type="NCBI Taxonomy" id="79078"/>
    <lineage>
        <taxon>Eukaryota</taxon>
        <taxon>Viridiplantae</taxon>
        <taxon>Streptophyta</taxon>
        <taxon>Embryophyta</taxon>
        <taxon>Tracheophyta</taxon>
        <taxon>Spermatophyta</taxon>
        <taxon>Magnoliopsida</taxon>
        <taxon>eudicotyledons</taxon>
        <taxon>Gunneridae</taxon>
        <taxon>Pentapetalae</taxon>
        <taxon>rosids</taxon>
        <taxon>fabids</taxon>
        <taxon>Fabales</taxon>
        <taxon>Fabaceae</taxon>
        <taxon>Papilionoideae</taxon>
        <taxon>50 kb inversion clade</taxon>
        <taxon>dalbergioids sensu lato</taxon>
        <taxon>Dalbergieae</taxon>
        <taxon>Pterocarpus clade</taxon>
        <taxon>Stylosanthes</taxon>
    </lineage>
</organism>
<dbReference type="Proteomes" id="UP001341840">
    <property type="component" value="Unassembled WGS sequence"/>
</dbReference>
<keyword evidence="1" id="KW-1133">Transmembrane helix</keyword>
<keyword evidence="1" id="KW-0812">Transmembrane</keyword>
<name>A0ABU6YLP3_9FABA</name>
<reference evidence="2 3" key="1">
    <citation type="journal article" date="2023" name="Plants (Basel)">
        <title>Bridging the Gap: Combining Genomics and Transcriptomics Approaches to Understand Stylosanthes scabra, an Orphan Legume from the Brazilian Caatinga.</title>
        <authorList>
            <person name="Ferreira-Neto J.R.C."/>
            <person name="da Silva M.D."/>
            <person name="Binneck E."/>
            <person name="de Melo N.F."/>
            <person name="da Silva R.H."/>
            <person name="de Melo A.L.T.M."/>
            <person name="Pandolfi V."/>
            <person name="Bustamante F.O."/>
            <person name="Brasileiro-Vidal A.C."/>
            <person name="Benko-Iseppon A.M."/>
        </authorList>
    </citation>
    <scope>NUCLEOTIDE SEQUENCE [LARGE SCALE GENOMIC DNA]</scope>
    <source>
        <tissue evidence="2">Leaves</tissue>
    </source>
</reference>
<evidence type="ECO:0000313" key="3">
    <source>
        <dbReference type="Proteomes" id="UP001341840"/>
    </source>
</evidence>
<feature type="transmembrane region" description="Helical" evidence="1">
    <location>
        <begin position="15"/>
        <end position="35"/>
    </location>
</feature>
<evidence type="ECO:0000256" key="1">
    <source>
        <dbReference type="SAM" id="Phobius"/>
    </source>
</evidence>
<dbReference type="EMBL" id="JASCZI010242373">
    <property type="protein sequence ID" value="MED6210841.1"/>
    <property type="molecule type" value="Genomic_DNA"/>
</dbReference>
<keyword evidence="1" id="KW-0472">Membrane</keyword>
<accession>A0ABU6YLP3</accession>
<dbReference type="PANTHER" id="PTHR35462">
    <property type="match status" value="1"/>
</dbReference>
<sequence>MEEADADPWLAADKAYHVMFCFLLTFLFHSAASLIPHPFLRRHSIPIAAIASLLAGAAKEAADQLGYFRSAGASLKDAIADLLGVILASSLLSLATLRIKRSLPPPPPDRGISLDQMFWSSVFFGGIGDWRSIFQTLE</sequence>
<evidence type="ECO:0000313" key="2">
    <source>
        <dbReference type="EMBL" id="MED6210841.1"/>
    </source>
</evidence>
<keyword evidence="3" id="KW-1185">Reference proteome</keyword>
<gene>
    <name evidence="2" type="ORF">PIB30_067912</name>
</gene>
<dbReference type="PANTHER" id="PTHR35462:SF2">
    <property type="entry name" value="TRANSMEMBRANE PROTEIN"/>
    <property type="match status" value="1"/>
</dbReference>